<reference evidence="2 3" key="1">
    <citation type="submission" date="2017-05" db="EMBL/GenBank/DDBJ databases">
        <authorList>
            <person name="Varghese N."/>
            <person name="Submissions S."/>
        </authorList>
    </citation>
    <scope>NUCLEOTIDE SEQUENCE [LARGE SCALE GENOMIC DNA]</scope>
    <source>
        <strain evidence="2 3">DSM 26001</strain>
    </source>
</reference>
<dbReference type="InterPro" id="IPR001387">
    <property type="entry name" value="Cro/C1-type_HTH"/>
</dbReference>
<feature type="domain" description="HTH cro/C1-type" evidence="1">
    <location>
        <begin position="56"/>
        <end position="108"/>
    </location>
</feature>
<evidence type="ECO:0000313" key="2">
    <source>
        <dbReference type="EMBL" id="SMP55310.1"/>
    </source>
</evidence>
<dbReference type="SUPFAM" id="SSF47413">
    <property type="entry name" value="lambda repressor-like DNA-binding domains"/>
    <property type="match status" value="1"/>
</dbReference>
<evidence type="ECO:0000313" key="3">
    <source>
        <dbReference type="Proteomes" id="UP001158049"/>
    </source>
</evidence>
<gene>
    <name evidence="2" type="ORF">SAMN06295970_104146</name>
</gene>
<dbReference type="InterPro" id="IPR010982">
    <property type="entry name" value="Lambda_DNA-bd_dom_sf"/>
</dbReference>
<protein>
    <submittedName>
        <fullName evidence="2">Helix-turn-helix</fullName>
    </submittedName>
</protein>
<organism evidence="2 3">
    <name type="scientific">Noviherbaspirillum suwonense</name>
    <dbReference type="NCBI Taxonomy" id="1224511"/>
    <lineage>
        <taxon>Bacteria</taxon>
        <taxon>Pseudomonadati</taxon>
        <taxon>Pseudomonadota</taxon>
        <taxon>Betaproteobacteria</taxon>
        <taxon>Burkholderiales</taxon>
        <taxon>Oxalobacteraceae</taxon>
        <taxon>Noviherbaspirillum</taxon>
    </lineage>
</organism>
<dbReference type="Gene3D" id="1.10.260.40">
    <property type="entry name" value="lambda repressor-like DNA-binding domains"/>
    <property type="match status" value="1"/>
</dbReference>
<keyword evidence="3" id="KW-1185">Reference proteome</keyword>
<dbReference type="Proteomes" id="UP001158049">
    <property type="component" value="Unassembled WGS sequence"/>
</dbReference>
<dbReference type="EMBL" id="FXUL01000004">
    <property type="protein sequence ID" value="SMP55310.1"/>
    <property type="molecule type" value="Genomic_DNA"/>
</dbReference>
<name>A0ABY1Q4A2_9BURK</name>
<comment type="caution">
    <text evidence="2">The sequence shown here is derived from an EMBL/GenBank/DDBJ whole genome shotgun (WGS) entry which is preliminary data.</text>
</comment>
<proteinExistence type="predicted"/>
<dbReference type="SMART" id="SM00530">
    <property type="entry name" value="HTH_XRE"/>
    <property type="match status" value="1"/>
</dbReference>
<sequence length="110" mass="12313">MNALTNVQIISGPDGKPAFAVIPYADFVECRKNAGDTYIPHEVVSMMVDRDWTVTRAWREHLGLTQEQLAERLGVSQSAYSQQESSRKIRAATRRKIAEALGILPEQLDV</sequence>
<dbReference type="PROSITE" id="PS50943">
    <property type="entry name" value="HTH_CROC1"/>
    <property type="match status" value="1"/>
</dbReference>
<evidence type="ECO:0000259" key="1">
    <source>
        <dbReference type="PROSITE" id="PS50943"/>
    </source>
</evidence>
<dbReference type="RefSeq" id="WP_283441714.1">
    <property type="nucleotide sequence ID" value="NZ_FXUL01000004.1"/>
</dbReference>
<dbReference type="Pfam" id="PF01381">
    <property type="entry name" value="HTH_3"/>
    <property type="match status" value="1"/>
</dbReference>
<accession>A0ABY1Q4A2</accession>
<dbReference type="CDD" id="cd00093">
    <property type="entry name" value="HTH_XRE"/>
    <property type="match status" value="1"/>
</dbReference>